<dbReference type="OrthoDB" id="8062037at2759"/>
<dbReference type="AlphaFoldDB" id="K1XLZ4"/>
<keyword evidence="3" id="KW-0812">Transmembrane</keyword>
<dbReference type="EMBL" id="JH921428">
    <property type="protein sequence ID" value="EKD21558.1"/>
    <property type="molecule type" value="Genomic_DNA"/>
</dbReference>
<evidence type="ECO:0000313" key="5">
    <source>
        <dbReference type="EMBL" id="EKD21558.1"/>
    </source>
</evidence>
<dbReference type="Gene3D" id="3.30.40.10">
    <property type="entry name" value="Zinc/RING finger domain, C3HC4 (zinc finger)"/>
    <property type="match status" value="1"/>
</dbReference>
<keyword evidence="1" id="KW-0862">Zinc</keyword>
<feature type="domain" description="RING-type" evidence="4">
    <location>
        <begin position="170"/>
        <end position="222"/>
    </location>
</feature>
<evidence type="ECO:0000313" key="6">
    <source>
        <dbReference type="Proteomes" id="UP000006753"/>
    </source>
</evidence>
<feature type="coiled-coil region" evidence="2">
    <location>
        <begin position="280"/>
        <end position="307"/>
    </location>
</feature>
<dbReference type="GO" id="GO:0008270">
    <property type="term" value="F:zinc ion binding"/>
    <property type="evidence" value="ECO:0007669"/>
    <property type="project" value="UniProtKB-KW"/>
</dbReference>
<feature type="transmembrane region" description="Helical" evidence="3">
    <location>
        <begin position="409"/>
        <end position="428"/>
    </location>
</feature>
<dbReference type="Proteomes" id="UP000006753">
    <property type="component" value="Unassembled WGS sequence"/>
</dbReference>
<evidence type="ECO:0000256" key="3">
    <source>
        <dbReference type="SAM" id="Phobius"/>
    </source>
</evidence>
<dbReference type="KEGG" id="mbe:MBM_00671"/>
<dbReference type="SUPFAM" id="SSF57850">
    <property type="entry name" value="RING/U-box"/>
    <property type="match status" value="1"/>
</dbReference>
<dbReference type="InterPro" id="IPR001841">
    <property type="entry name" value="Znf_RING"/>
</dbReference>
<name>K1XLZ4_MARBU</name>
<proteinExistence type="predicted"/>
<evidence type="ECO:0000256" key="1">
    <source>
        <dbReference type="PROSITE-ProRule" id="PRU00175"/>
    </source>
</evidence>
<dbReference type="InterPro" id="IPR013083">
    <property type="entry name" value="Znf_RING/FYVE/PHD"/>
</dbReference>
<dbReference type="HOGENOM" id="CLU_549896_0_0_1"/>
<feature type="transmembrane region" description="Helical" evidence="3">
    <location>
        <begin position="325"/>
        <end position="346"/>
    </location>
</feature>
<keyword evidence="6" id="KW-1185">Reference proteome</keyword>
<feature type="transmembrane region" description="Helical" evidence="3">
    <location>
        <begin position="385"/>
        <end position="403"/>
    </location>
</feature>
<keyword evidence="1" id="KW-0863">Zinc-finger</keyword>
<evidence type="ECO:0000259" key="4">
    <source>
        <dbReference type="PROSITE" id="PS50089"/>
    </source>
</evidence>
<accession>K1XLZ4</accession>
<keyword evidence="2" id="KW-0175">Coiled coil</keyword>
<evidence type="ECO:0000256" key="2">
    <source>
        <dbReference type="SAM" id="Coils"/>
    </source>
</evidence>
<sequence length="496" mass="57956">MCRMNQRNFFHNCTHRQIVDLPSVNPSCNKLVYGVSYLMNEWCPRCRWTGFLFPFQYREYAPGARCGTVEGNVMRNVTLLEVDYEECDKYTLWLRRQEFITGPLWDFRQGRREAEYKQVRREEERLGTSDRERTYFVLEGIPGAPIDYNRCGELFRPVWQTEIPEAKEKCAICRGDMCHDYPDQGLRCESYTFCALPCGHFYGIYCISQWVAGGGSSCPECRQEYKLIRQLQEAEEITRVPTGWNEQQIVDLRLIPMPDLDALLEEEPEEQIVEREQGESDEEYQQRRQLSAQNAQQERQIFQEEQDLVFYGPEYLRSLQSIHYALVWTLMQKLLLVGIVIAPFPFLSWTNMWMLTCGPLLFYSSCIHLTMILPRAPFERRTINRFALCSALGNTLEIIYANVYRGAEYSWWALILGIICLPSGYCAYKRFYDMPLDFPWTEAAIEREIRGATPRNRLEMMINAFEDHLIFGLFGSLKGMPDVSNANPAVAERSGL</sequence>
<dbReference type="STRING" id="1072389.K1XLZ4"/>
<feature type="transmembrane region" description="Helical" evidence="3">
    <location>
        <begin position="352"/>
        <end position="373"/>
    </location>
</feature>
<dbReference type="InParanoid" id="K1XLZ4"/>
<keyword evidence="1" id="KW-0479">Metal-binding</keyword>
<dbReference type="PROSITE" id="PS50089">
    <property type="entry name" value="ZF_RING_2"/>
    <property type="match status" value="1"/>
</dbReference>
<gene>
    <name evidence="5" type="ORF">MBM_00671</name>
</gene>
<organism evidence="5 6">
    <name type="scientific">Marssonina brunnea f. sp. multigermtubi (strain MB_m1)</name>
    <name type="common">Marssonina leaf spot fungus</name>
    <dbReference type="NCBI Taxonomy" id="1072389"/>
    <lineage>
        <taxon>Eukaryota</taxon>
        <taxon>Fungi</taxon>
        <taxon>Dikarya</taxon>
        <taxon>Ascomycota</taxon>
        <taxon>Pezizomycotina</taxon>
        <taxon>Leotiomycetes</taxon>
        <taxon>Helotiales</taxon>
        <taxon>Drepanopezizaceae</taxon>
        <taxon>Drepanopeziza</taxon>
    </lineage>
</organism>
<keyword evidence="3" id="KW-1133">Transmembrane helix</keyword>
<protein>
    <recommendedName>
        <fullName evidence="4">RING-type domain-containing protein</fullName>
    </recommendedName>
</protein>
<keyword evidence="3" id="KW-0472">Membrane</keyword>
<reference evidence="5 6" key="1">
    <citation type="journal article" date="2012" name="BMC Genomics">
        <title>Sequencing the genome of Marssonina brunnea reveals fungus-poplar co-evolution.</title>
        <authorList>
            <person name="Zhu S."/>
            <person name="Cao Y.-Z."/>
            <person name="Jiang C."/>
            <person name="Tan B.-Y."/>
            <person name="Wang Z."/>
            <person name="Feng S."/>
            <person name="Zhang L."/>
            <person name="Su X.-H."/>
            <person name="Brejova B."/>
            <person name="Vinar T."/>
            <person name="Xu M."/>
            <person name="Wang M.-X."/>
            <person name="Zhang S.-G."/>
            <person name="Huang M.-R."/>
            <person name="Wu R."/>
            <person name="Zhou Y."/>
        </authorList>
    </citation>
    <scope>NUCLEOTIDE SEQUENCE [LARGE SCALE GENOMIC DNA]</scope>
    <source>
        <strain evidence="5 6">MB_m1</strain>
    </source>
</reference>